<protein>
    <recommendedName>
        <fullName evidence="1">GST N-terminal domain-containing protein</fullName>
    </recommendedName>
</protein>
<dbReference type="InterPro" id="IPR054416">
    <property type="entry name" value="GST_UstS-like_C"/>
</dbReference>
<gene>
    <name evidence="2" type="ORF">N7G274_001881</name>
</gene>
<feature type="domain" description="GST N-terminal" evidence="1">
    <location>
        <begin position="9"/>
        <end position="95"/>
    </location>
</feature>
<dbReference type="InterPro" id="IPR004045">
    <property type="entry name" value="Glutathione_S-Trfase_N"/>
</dbReference>
<evidence type="ECO:0000259" key="1">
    <source>
        <dbReference type="PROSITE" id="PS50404"/>
    </source>
</evidence>
<dbReference type="Gene3D" id="3.40.30.10">
    <property type="entry name" value="Glutaredoxin"/>
    <property type="match status" value="1"/>
</dbReference>
<dbReference type="Gene3D" id="1.20.1050.10">
    <property type="match status" value="1"/>
</dbReference>
<dbReference type="Pfam" id="PF22041">
    <property type="entry name" value="GST_C_7"/>
    <property type="match status" value="1"/>
</dbReference>
<keyword evidence="3" id="KW-1185">Reference proteome</keyword>
<proteinExistence type="predicted"/>
<reference evidence="2 3" key="1">
    <citation type="submission" date="2024-09" db="EMBL/GenBank/DDBJ databases">
        <title>Rethinking Asexuality: The Enigmatic Case of Functional Sexual Genes in Lepraria (Stereocaulaceae).</title>
        <authorList>
            <person name="Doellman M."/>
            <person name="Sun Y."/>
            <person name="Barcenas-Pena A."/>
            <person name="Lumbsch H.T."/>
            <person name="Grewe F."/>
        </authorList>
    </citation>
    <scope>NUCLEOTIDE SEQUENCE [LARGE SCALE GENOMIC DNA]</scope>
    <source>
        <strain evidence="2 3">Mercado 3170</strain>
    </source>
</reference>
<organism evidence="2 3">
    <name type="scientific">Stereocaulon virgatum</name>
    <dbReference type="NCBI Taxonomy" id="373712"/>
    <lineage>
        <taxon>Eukaryota</taxon>
        <taxon>Fungi</taxon>
        <taxon>Dikarya</taxon>
        <taxon>Ascomycota</taxon>
        <taxon>Pezizomycotina</taxon>
        <taxon>Lecanoromycetes</taxon>
        <taxon>OSLEUM clade</taxon>
        <taxon>Lecanoromycetidae</taxon>
        <taxon>Lecanorales</taxon>
        <taxon>Lecanorineae</taxon>
        <taxon>Stereocaulaceae</taxon>
        <taxon>Stereocaulon</taxon>
    </lineage>
</organism>
<sequence>MSEVLLYDLPSKGRCACWSVNPWKTRMVLNYKDIPYKTEFIEYPDVAPTLKSFGLPPNENGTPYTIPAIRDANGKYIMDSRKIVAELEKQYPKPSLHLDSPKLPKVEELISKIIGPMRAVLLPPVPGNLLREPSAEYFLRTREQTFGMPLAQFEKEQGGDKAWEAATPHLKEVGDMLRAEGGPYVLGKTGDSRFPWFLWPVSSSAEEIEGIEGRR</sequence>
<dbReference type="PROSITE" id="PS50404">
    <property type="entry name" value="GST_NTER"/>
    <property type="match status" value="1"/>
</dbReference>
<dbReference type="EMBL" id="JBEFKJ010000004">
    <property type="protein sequence ID" value="KAL2046434.1"/>
    <property type="molecule type" value="Genomic_DNA"/>
</dbReference>
<dbReference type="Pfam" id="PF13409">
    <property type="entry name" value="GST_N_2"/>
    <property type="match status" value="1"/>
</dbReference>
<accession>A0ABR4ALN5</accession>
<evidence type="ECO:0000313" key="2">
    <source>
        <dbReference type="EMBL" id="KAL2046434.1"/>
    </source>
</evidence>
<evidence type="ECO:0000313" key="3">
    <source>
        <dbReference type="Proteomes" id="UP001590950"/>
    </source>
</evidence>
<comment type="caution">
    <text evidence="2">The sequence shown here is derived from an EMBL/GenBank/DDBJ whole genome shotgun (WGS) entry which is preliminary data.</text>
</comment>
<dbReference type="InterPro" id="IPR036249">
    <property type="entry name" value="Thioredoxin-like_sf"/>
</dbReference>
<dbReference type="Proteomes" id="UP001590950">
    <property type="component" value="Unassembled WGS sequence"/>
</dbReference>
<name>A0ABR4ALN5_9LECA</name>
<dbReference type="SUPFAM" id="SSF52833">
    <property type="entry name" value="Thioredoxin-like"/>
    <property type="match status" value="1"/>
</dbReference>